<dbReference type="AlphaFoldDB" id="A0AAW2BZB6"/>
<dbReference type="EMBL" id="JAZDWU010000010">
    <property type="protein sequence ID" value="KAK9989400.1"/>
    <property type="molecule type" value="Genomic_DNA"/>
</dbReference>
<accession>A0AAW2BZB6</accession>
<evidence type="ECO:0000313" key="3">
    <source>
        <dbReference type="EMBL" id="KAK9989400.1"/>
    </source>
</evidence>
<dbReference type="GO" id="GO:0016020">
    <property type="term" value="C:membrane"/>
    <property type="evidence" value="ECO:0007669"/>
    <property type="project" value="TreeGrafter"/>
</dbReference>
<evidence type="ECO:0000259" key="2">
    <source>
        <dbReference type="Pfam" id="PF13962"/>
    </source>
</evidence>
<dbReference type="PANTHER" id="PTHR24177">
    <property type="entry name" value="CASKIN"/>
    <property type="match status" value="1"/>
</dbReference>
<feature type="transmembrane region" description="Helical" evidence="1">
    <location>
        <begin position="238"/>
        <end position="259"/>
    </location>
</feature>
<gene>
    <name evidence="3" type="ORF">SO802_029639</name>
</gene>
<comment type="caution">
    <text evidence="3">The sequence shown here is derived from an EMBL/GenBank/DDBJ whole genome shotgun (WGS) entry which is preliminary data.</text>
</comment>
<evidence type="ECO:0000313" key="4">
    <source>
        <dbReference type="Proteomes" id="UP001459277"/>
    </source>
</evidence>
<reference evidence="3 4" key="1">
    <citation type="submission" date="2024-01" db="EMBL/GenBank/DDBJ databases">
        <title>A telomere-to-telomere, gap-free genome of sweet tea (Lithocarpus litseifolius).</title>
        <authorList>
            <person name="Zhou J."/>
        </authorList>
    </citation>
    <scope>NUCLEOTIDE SEQUENCE [LARGE SCALE GENOMIC DNA]</scope>
    <source>
        <strain evidence="3">Zhou-2022a</strain>
        <tissue evidence="3">Leaf</tissue>
    </source>
</reference>
<dbReference type="PANTHER" id="PTHR24177:SF292">
    <property type="entry name" value="ANKYRIN REPEAT FAMILY PROTEIN-RELATED"/>
    <property type="match status" value="1"/>
</dbReference>
<organism evidence="3 4">
    <name type="scientific">Lithocarpus litseifolius</name>
    <dbReference type="NCBI Taxonomy" id="425828"/>
    <lineage>
        <taxon>Eukaryota</taxon>
        <taxon>Viridiplantae</taxon>
        <taxon>Streptophyta</taxon>
        <taxon>Embryophyta</taxon>
        <taxon>Tracheophyta</taxon>
        <taxon>Spermatophyta</taxon>
        <taxon>Magnoliopsida</taxon>
        <taxon>eudicotyledons</taxon>
        <taxon>Gunneridae</taxon>
        <taxon>Pentapetalae</taxon>
        <taxon>rosids</taxon>
        <taxon>fabids</taxon>
        <taxon>Fagales</taxon>
        <taxon>Fagaceae</taxon>
        <taxon>Lithocarpus</taxon>
    </lineage>
</organism>
<evidence type="ECO:0000256" key="1">
    <source>
        <dbReference type="SAM" id="Phobius"/>
    </source>
</evidence>
<proteinExistence type="predicted"/>
<dbReference type="Pfam" id="PF13962">
    <property type="entry name" value="PGG"/>
    <property type="match status" value="1"/>
</dbReference>
<name>A0AAW2BZB6_9ROSI</name>
<feature type="transmembrane region" description="Helical" evidence="1">
    <location>
        <begin position="163"/>
        <end position="186"/>
    </location>
</feature>
<protein>
    <recommendedName>
        <fullName evidence="2">PGG domain-containing protein</fullName>
    </recommendedName>
</protein>
<keyword evidence="1" id="KW-0472">Membrane</keyword>
<feature type="domain" description="PGG" evidence="2">
    <location>
        <begin position="117"/>
        <end position="230"/>
    </location>
</feature>
<feature type="transmembrane region" description="Helical" evidence="1">
    <location>
        <begin position="123"/>
        <end position="143"/>
    </location>
</feature>
<feature type="transmembrane region" description="Helical" evidence="1">
    <location>
        <begin position="206"/>
        <end position="232"/>
    </location>
</feature>
<keyword evidence="4" id="KW-1185">Reference proteome</keyword>
<sequence length="284" mass="32269">MWITNSNNRSSFHIAVINGQESVFNLIHEVVFLKEIILTKYDKSENENILHLAGYLAPPSRLNIVSGAALQMQRELLWFKEVEMIVLPSLWKTQNSKELTPWDLFTTERENLRRDGEKWMKDTANNCMLVATLITTVVFAAAFTVPGGNNQDTGIAIFHTTKWFRVFCISDAIALVSSSSSILMFLSIATSRFTETDFLMSLPLKLVLGLTTLFISTVGMLVDFSATCSLVFKSEMAWLPIVIITLAVVAIIFFVWLHLPLCVDIIRSTFFSRSLFRPRKKRLF</sequence>
<dbReference type="InterPro" id="IPR026961">
    <property type="entry name" value="PGG_dom"/>
</dbReference>
<keyword evidence="1" id="KW-0812">Transmembrane</keyword>
<keyword evidence="1" id="KW-1133">Transmembrane helix</keyword>
<dbReference type="Proteomes" id="UP001459277">
    <property type="component" value="Unassembled WGS sequence"/>
</dbReference>